<reference evidence="6 7" key="1">
    <citation type="submission" date="2019-12" db="EMBL/GenBank/DDBJ databases">
        <authorList>
            <person name="Reyes-Prieto M."/>
        </authorList>
    </citation>
    <scope>NUCLEOTIDE SEQUENCE [LARGE SCALE GENOMIC DNA]</scope>
    <source>
        <strain evidence="6">HF14-78462</strain>
    </source>
</reference>
<dbReference type="Pfam" id="PF01258">
    <property type="entry name" value="zf-dskA_traR"/>
    <property type="match status" value="1"/>
</dbReference>
<keyword evidence="3" id="KW-0862">Zinc</keyword>
<evidence type="ECO:0000256" key="3">
    <source>
        <dbReference type="ARBA" id="ARBA00022833"/>
    </source>
</evidence>
<dbReference type="InterPro" id="IPR000962">
    <property type="entry name" value="Znf_DskA_TraR"/>
</dbReference>
<keyword evidence="2" id="KW-0863">Zinc-finger</keyword>
<dbReference type="GO" id="GO:1900378">
    <property type="term" value="P:positive regulation of secondary metabolite biosynthetic process"/>
    <property type="evidence" value="ECO:0007669"/>
    <property type="project" value="TreeGrafter"/>
</dbReference>
<feature type="zinc finger region" description="dksA C4-type" evidence="4">
    <location>
        <begin position="34"/>
        <end position="58"/>
    </location>
</feature>
<dbReference type="RefSeq" id="WP_244617015.1">
    <property type="nucleotide sequence ID" value="NZ_CACSAS010000051.1"/>
</dbReference>
<dbReference type="PROSITE" id="PS51128">
    <property type="entry name" value="ZF_DKSA_2"/>
    <property type="match status" value="1"/>
</dbReference>
<dbReference type="NCBIfam" id="TIGR02419">
    <property type="entry name" value="C4_traR_proteo"/>
    <property type="match status" value="1"/>
</dbReference>
<accession>A0A5S9R7F6</accession>
<dbReference type="PANTHER" id="PTHR38777">
    <property type="entry name" value="FELS-2 PROPHAGE PROTEIN"/>
    <property type="match status" value="1"/>
</dbReference>
<sequence length="71" mass="7919">MDILDQAQALEELERDAALAAHRERMRGSGRENCVVCGDPIGAARLKAVPNALRCISCQSGRERWDRLRGR</sequence>
<dbReference type="PANTHER" id="PTHR38777:SF1">
    <property type="entry name" value="DNAK SUPPRESSOR PROTEIN"/>
    <property type="match status" value="1"/>
</dbReference>
<keyword evidence="7" id="KW-1185">Reference proteome</keyword>
<keyword evidence="1" id="KW-0479">Metal-binding</keyword>
<feature type="domain" description="Zinc finger DksA/TraR C4-type" evidence="5">
    <location>
        <begin position="31"/>
        <end position="64"/>
    </location>
</feature>
<dbReference type="SUPFAM" id="SSF57716">
    <property type="entry name" value="Glucocorticoid receptor-like (DNA-binding domain)"/>
    <property type="match status" value="1"/>
</dbReference>
<evidence type="ECO:0000256" key="1">
    <source>
        <dbReference type="ARBA" id="ARBA00022723"/>
    </source>
</evidence>
<protein>
    <recommendedName>
        <fullName evidence="5">Zinc finger DksA/TraR C4-type domain-containing protein</fullName>
    </recommendedName>
</protein>
<dbReference type="AlphaFoldDB" id="A0A5S9R7F6"/>
<organism evidence="6 7">
    <name type="scientific">Starkeya nomas</name>
    <dbReference type="NCBI Taxonomy" id="2666134"/>
    <lineage>
        <taxon>Bacteria</taxon>
        <taxon>Pseudomonadati</taxon>
        <taxon>Pseudomonadota</taxon>
        <taxon>Alphaproteobacteria</taxon>
        <taxon>Hyphomicrobiales</taxon>
        <taxon>Xanthobacteraceae</taxon>
        <taxon>Starkeya</taxon>
    </lineage>
</organism>
<dbReference type="Proteomes" id="UP000433050">
    <property type="component" value="Unassembled WGS sequence"/>
</dbReference>
<evidence type="ECO:0000313" key="6">
    <source>
        <dbReference type="EMBL" id="CAA0130482.1"/>
    </source>
</evidence>
<dbReference type="Gene3D" id="1.20.120.910">
    <property type="entry name" value="DksA, coiled-coil domain"/>
    <property type="match status" value="1"/>
</dbReference>
<dbReference type="InterPro" id="IPR012783">
    <property type="entry name" value="Znf_C4_TraR"/>
</dbReference>
<dbReference type="EMBL" id="CACSAS010000051">
    <property type="protein sequence ID" value="CAA0130482.1"/>
    <property type="molecule type" value="Genomic_DNA"/>
</dbReference>
<gene>
    <name evidence="6" type="ORF">STARVERO_04333</name>
</gene>
<evidence type="ECO:0000256" key="4">
    <source>
        <dbReference type="PROSITE-ProRule" id="PRU00510"/>
    </source>
</evidence>
<evidence type="ECO:0000313" key="7">
    <source>
        <dbReference type="Proteomes" id="UP000433050"/>
    </source>
</evidence>
<proteinExistence type="predicted"/>
<name>A0A5S9R7F6_9HYPH</name>
<dbReference type="GO" id="GO:0008270">
    <property type="term" value="F:zinc ion binding"/>
    <property type="evidence" value="ECO:0007669"/>
    <property type="project" value="UniProtKB-KW"/>
</dbReference>
<evidence type="ECO:0000256" key="2">
    <source>
        <dbReference type="ARBA" id="ARBA00022771"/>
    </source>
</evidence>
<evidence type="ECO:0000259" key="5">
    <source>
        <dbReference type="Pfam" id="PF01258"/>
    </source>
</evidence>